<reference evidence="1" key="2">
    <citation type="journal article" date="2015" name="Data Brief">
        <title>Shoot transcriptome of the giant reed, Arundo donax.</title>
        <authorList>
            <person name="Barrero R.A."/>
            <person name="Guerrero F.D."/>
            <person name="Moolhuijzen P."/>
            <person name="Goolsby J.A."/>
            <person name="Tidwell J."/>
            <person name="Bellgard S.E."/>
            <person name="Bellgard M.I."/>
        </authorList>
    </citation>
    <scope>NUCLEOTIDE SEQUENCE</scope>
    <source>
        <tissue evidence="1">Shoot tissue taken approximately 20 cm above the soil surface</tissue>
    </source>
</reference>
<proteinExistence type="predicted"/>
<sequence length="30" mass="3555">MSYPVTWHNLDYQSRRSPVLASLPTKKFMT</sequence>
<name>A0A0A9B835_ARUDO</name>
<organism evidence="1">
    <name type="scientific">Arundo donax</name>
    <name type="common">Giant reed</name>
    <name type="synonym">Donax arundinaceus</name>
    <dbReference type="NCBI Taxonomy" id="35708"/>
    <lineage>
        <taxon>Eukaryota</taxon>
        <taxon>Viridiplantae</taxon>
        <taxon>Streptophyta</taxon>
        <taxon>Embryophyta</taxon>
        <taxon>Tracheophyta</taxon>
        <taxon>Spermatophyta</taxon>
        <taxon>Magnoliopsida</taxon>
        <taxon>Liliopsida</taxon>
        <taxon>Poales</taxon>
        <taxon>Poaceae</taxon>
        <taxon>PACMAD clade</taxon>
        <taxon>Arundinoideae</taxon>
        <taxon>Arundineae</taxon>
        <taxon>Arundo</taxon>
    </lineage>
</organism>
<accession>A0A0A9B835</accession>
<dbReference type="EMBL" id="GBRH01237796">
    <property type="protein sequence ID" value="JAD60099.1"/>
    <property type="molecule type" value="Transcribed_RNA"/>
</dbReference>
<reference evidence="1" key="1">
    <citation type="submission" date="2014-09" db="EMBL/GenBank/DDBJ databases">
        <authorList>
            <person name="Magalhaes I.L.F."/>
            <person name="Oliveira U."/>
            <person name="Santos F.R."/>
            <person name="Vidigal T.H.D.A."/>
            <person name="Brescovit A.D."/>
            <person name="Santos A.J."/>
        </authorList>
    </citation>
    <scope>NUCLEOTIDE SEQUENCE</scope>
    <source>
        <tissue evidence="1">Shoot tissue taken approximately 20 cm above the soil surface</tissue>
    </source>
</reference>
<dbReference type="AlphaFoldDB" id="A0A0A9B835"/>
<protein>
    <submittedName>
        <fullName evidence="1">Uncharacterized protein</fullName>
    </submittedName>
</protein>
<evidence type="ECO:0000313" key="1">
    <source>
        <dbReference type="EMBL" id="JAD60099.1"/>
    </source>
</evidence>